<comment type="caution">
    <text evidence="3">The sequence shown here is derived from an EMBL/GenBank/DDBJ whole genome shotgun (WGS) entry which is preliminary data.</text>
</comment>
<dbReference type="EMBL" id="JARVLH010000001">
    <property type="protein sequence ID" value="MEX5284135.1"/>
    <property type="molecule type" value="Genomic_DNA"/>
</dbReference>
<feature type="signal peptide" evidence="2">
    <location>
        <begin position="1"/>
        <end position="24"/>
    </location>
</feature>
<feature type="region of interest" description="Disordered" evidence="1">
    <location>
        <begin position="23"/>
        <end position="103"/>
    </location>
</feature>
<evidence type="ECO:0000256" key="1">
    <source>
        <dbReference type="SAM" id="MobiDB-lite"/>
    </source>
</evidence>
<proteinExistence type="predicted"/>
<organism evidence="3 4">
    <name type="scientific">Selenomonas sputigena</name>
    <dbReference type="NCBI Taxonomy" id="69823"/>
    <lineage>
        <taxon>Bacteria</taxon>
        <taxon>Bacillati</taxon>
        <taxon>Bacillota</taxon>
        <taxon>Negativicutes</taxon>
        <taxon>Selenomonadales</taxon>
        <taxon>Selenomonadaceae</taxon>
        <taxon>Selenomonas</taxon>
    </lineage>
</organism>
<accession>A0ABV3X1R1</accession>
<dbReference type="RefSeq" id="WP_368845867.1">
    <property type="nucleotide sequence ID" value="NZ_CP194411.1"/>
</dbReference>
<name>A0ABV3X1R1_9FIRM</name>
<reference evidence="3 4" key="1">
    <citation type="submission" date="2023-04" db="EMBL/GenBank/DDBJ databases">
        <title>Genome Sequence of Selenomonas sputigena ATCC 33150.</title>
        <authorList>
            <person name="Miller D.P."/>
            <person name="Anvari S."/>
            <person name="Polson S.W."/>
            <person name="Macdonald M."/>
            <person name="Mcdowell J.V."/>
        </authorList>
    </citation>
    <scope>NUCLEOTIDE SEQUENCE [LARGE SCALE GENOMIC DNA]</scope>
    <source>
        <strain evidence="3 4">ATCC 33150</strain>
    </source>
</reference>
<evidence type="ECO:0000256" key="2">
    <source>
        <dbReference type="SAM" id="SignalP"/>
    </source>
</evidence>
<evidence type="ECO:0000313" key="4">
    <source>
        <dbReference type="Proteomes" id="UP001559623"/>
    </source>
</evidence>
<sequence>MQTKRYAGMMLLLLAGLSAPSVQAAAPDAGVRQSQMDEAREAELERQRRLHPPRLEIETPAQEPDEGAEGKGAVFHIQRIENIGEGDNGKTSRRNTHLKTILI</sequence>
<keyword evidence="2" id="KW-0732">Signal</keyword>
<evidence type="ECO:0000313" key="3">
    <source>
        <dbReference type="EMBL" id="MEX5284135.1"/>
    </source>
</evidence>
<protein>
    <submittedName>
        <fullName evidence="3">Uncharacterized protein</fullName>
    </submittedName>
</protein>
<feature type="compositionally biased region" description="Basic and acidic residues" evidence="1">
    <location>
        <begin position="35"/>
        <end position="57"/>
    </location>
</feature>
<gene>
    <name evidence="3" type="ORF">QCO44_00535</name>
</gene>
<dbReference type="Proteomes" id="UP001559623">
    <property type="component" value="Unassembled WGS sequence"/>
</dbReference>
<feature type="chain" id="PRO_5045847368" evidence="2">
    <location>
        <begin position="25"/>
        <end position="103"/>
    </location>
</feature>
<keyword evidence="4" id="KW-1185">Reference proteome</keyword>